<dbReference type="PANTHER" id="PTHR28063:SF1">
    <property type="entry name" value="RNA POLYMERASE II NUCLEAR LOCALIZATION PROTEIN IWR1"/>
    <property type="match status" value="1"/>
</dbReference>
<feature type="compositionally biased region" description="Acidic residues" evidence="2">
    <location>
        <begin position="302"/>
        <end position="314"/>
    </location>
</feature>
<comment type="similarity">
    <text evidence="1">Belongs to the IWR1/SLC7A6OS family.</text>
</comment>
<dbReference type="OrthoDB" id="5429634at2759"/>
<gene>
    <name evidence="4" type="ORF">BCR38DRAFT_405773</name>
</gene>
<feature type="compositionally biased region" description="Polar residues" evidence="2">
    <location>
        <begin position="63"/>
        <end position="87"/>
    </location>
</feature>
<dbReference type="EMBL" id="MCFJ01000002">
    <property type="protein sequence ID" value="ORY70131.1"/>
    <property type="molecule type" value="Genomic_DNA"/>
</dbReference>
<feature type="compositionally biased region" description="Polar residues" evidence="2">
    <location>
        <begin position="398"/>
        <end position="407"/>
    </location>
</feature>
<dbReference type="PANTHER" id="PTHR28063">
    <property type="entry name" value="RNA POLYMERASE II NUCLEAR LOCALIZATION PROTEIN IWR1"/>
    <property type="match status" value="1"/>
</dbReference>
<proteinExistence type="inferred from homology"/>
<feature type="region of interest" description="Disordered" evidence="2">
    <location>
        <begin position="357"/>
        <end position="434"/>
    </location>
</feature>
<accession>A0A1Y2EEY4</accession>
<feature type="compositionally biased region" description="Low complexity" evidence="2">
    <location>
        <begin position="169"/>
        <end position="182"/>
    </location>
</feature>
<dbReference type="InParanoid" id="A0A1Y2EEY4"/>
<dbReference type="Proteomes" id="UP000193689">
    <property type="component" value="Unassembled WGS sequence"/>
</dbReference>
<dbReference type="InterPro" id="IPR040150">
    <property type="entry name" value="Iwr1"/>
</dbReference>
<name>A0A1Y2EEY4_9PEZI</name>
<comment type="caution">
    <text evidence="4">The sequence shown here is derived from an EMBL/GenBank/DDBJ whole genome shotgun (WGS) entry which is preliminary data.</text>
</comment>
<dbReference type="InterPro" id="IPR013883">
    <property type="entry name" value="TF_Iwr1_dom"/>
</dbReference>
<organism evidence="4 5">
    <name type="scientific">Pseudomassariella vexata</name>
    <dbReference type="NCBI Taxonomy" id="1141098"/>
    <lineage>
        <taxon>Eukaryota</taxon>
        <taxon>Fungi</taxon>
        <taxon>Dikarya</taxon>
        <taxon>Ascomycota</taxon>
        <taxon>Pezizomycotina</taxon>
        <taxon>Sordariomycetes</taxon>
        <taxon>Xylariomycetidae</taxon>
        <taxon>Amphisphaeriales</taxon>
        <taxon>Pseudomassariaceae</taxon>
        <taxon>Pseudomassariella</taxon>
    </lineage>
</organism>
<sequence length="447" mass="49655">MSIPPQLIRVKRKATEDAPVSYLRVQDNKRHRGEGFVYERQDSKTPVAGIHQPVQAPIIHTSKPGSAGTSFTSQSPRQQNNTGSQGKNGWGENLPPAPASTVGKPEPRRFHMTRQDIVLAASNFPSTRTHGGISKKRPAPTLFVERRIKRLPSKKLQTISHGLNDQAIPNTTEPAPTTPNLPVTVPEPIDVDAGKESRKFKKPGLAKLAKKDGTPKAKAEIPSAMKDRWNVDLDKLTADMNAFTMEQIGLNLQHSEQEKQKRQKPATRTRPKSQSQPRFKPKAPAKRYVERHPEAVEKEMTDFDADADADISDTDDDDYIVETYVRVPASTMETKQVAPQNVGLLVFDAEPDLDLFYNEGTDSDDEYAEDDEDENAENYYTADYPDDEVASDDEFGQNPYSYRTGNASDLEEYDLAADNSSSPNEDSDATNGFKSYIGGNGLVMRHI</sequence>
<dbReference type="GO" id="GO:0005737">
    <property type="term" value="C:cytoplasm"/>
    <property type="evidence" value="ECO:0007669"/>
    <property type="project" value="TreeGrafter"/>
</dbReference>
<evidence type="ECO:0000313" key="5">
    <source>
        <dbReference type="Proteomes" id="UP000193689"/>
    </source>
</evidence>
<feature type="compositionally biased region" description="Basic and acidic residues" evidence="2">
    <location>
        <begin position="287"/>
        <end position="301"/>
    </location>
</feature>
<feature type="compositionally biased region" description="Polar residues" evidence="2">
    <location>
        <begin position="418"/>
        <end position="433"/>
    </location>
</feature>
<feature type="compositionally biased region" description="Acidic residues" evidence="2">
    <location>
        <begin position="384"/>
        <end position="395"/>
    </location>
</feature>
<feature type="region of interest" description="Disordered" evidence="2">
    <location>
        <begin position="165"/>
        <end position="189"/>
    </location>
</feature>
<feature type="compositionally biased region" description="Acidic residues" evidence="2">
    <location>
        <begin position="361"/>
        <end position="376"/>
    </location>
</feature>
<evidence type="ECO:0000259" key="3">
    <source>
        <dbReference type="Pfam" id="PF08574"/>
    </source>
</evidence>
<dbReference type="GO" id="GO:0006606">
    <property type="term" value="P:protein import into nucleus"/>
    <property type="evidence" value="ECO:0007669"/>
    <property type="project" value="InterPro"/>
</dbReference>
<dbReference type="AlphaFoldDB" id="A0A1Y2EEY4"/>
<feature type="compositionally biased region" description="Basic residues" evidence="2">
    <location>
        <begin position="261"/>
        <end position="271"/>
    </location>
</feature>
<dbReference type="GeneID" id="63774194"/>
<evidence type="ECO:0000313" key="4">
    <source>
        <dbReference type="EMBL" id="ORY70131.1"/>
    </source>
</evidence>
<evidence type="ECO:0000256" key="1">
    <source>
        <dbReference type="ARBA" id="ARBA00010218"/>
    </source>
</evidence>
<feature type="region of interest" description="Disordered" evidence="2">
    <location>
        <begin position="250"/>
        <end position="314"/>
    </location>
</feature>
<protein>
    <recommendedName>
        <fullName evidence="3">Transcription factor Iwr1 domain-containing protein</fullName>
    </recommendedName>
</protein>
<keyword evidence="5" id="KW-1185">Reference proteome</keyword>
<evidence type="ECO:0000256" key="2">
    <source>
        <dbReference type="SAM" id="MobiDB-lite"/>
    </source>
</evidence>
<dbReference type="RefSeq" id="XP_040720081.1">
    <property type="nucleotide sequence ID" value="XM_040857982.1"/>
</dbReference>
<dbReference type="Pfam" id="PF08574">
    <property type="entry name" value="Iwr1"/>
    <property type="match status" value="1"/>
</dbReference>
<feature type="region of interest" description="Disordered" evidence="2">
    <location>
        <begin position="59"/>
        <end position="107"/>
    </location>
</feature>
<reference evidence="4 5" key="1">
    <citation type="submission" date="2016-07" db="EMBL/GenBank/DDBJ databases">
        <title>Pervasive Adenine N6-methylation of Active Genes in Fungi.</title>
        <authorList>
            <consortium name="DOE Joint Genome Institute"/>
            <person name="Mondo S.J."/>
            <person name="Dannebaum R.O."/>
            <person name="Kuo R.C."/>
            <person name="Labutti K."/>
            <person name="Haridas S."/>
            <person name="Kuo A."/>
            <person name="Salamov A."/>
            <person name="Ahrendt S.R."/>
            <person name="Lipzen A."/>
            <person name="Sullivan W."/>
            <person name="Andreopoulos W.B."/>
            <person name="Clum A."/>
            <person name="Lindquist E."/>
            <person name="Daum C."/>
            <person name="Ramamoorthy G.K."/>
            <person name="Gryganskyi A."/>
            <person name="Culley D."/>
            <person name="Magnuson J.K."/>
            <person name="James T.Y."/>
            <person name="O'Malley M.A."/>
            <person name="Stajich J.E."/>
            <person name="Spatafora J.W."/>
            <person name="Visel A."/>
            <person name="Grigoriev I.V."/>
        </authorList>
    </citation>
    <scope>NUCLEOTIDE SEQUENCE [LARGE SCALE GENOMIC DNA]</scope>
    <source>
        <strain evidence="4 5">CBS 129021</strain>
    </source>
</reference>
<feature type="domain" description="Transcription factor Iwr1" evidence="3">
    <location>
        <begin position="317"/>
        <end position="388"/>
    </location>
</feature>